<gene>
    <name evidence="1" type="ORF">QQ91_009155</name>
</gene>
<dbReference type="AlphaFoldDB" id="A0A0C1YFA2"/>
<comment type="caution">
    <text evidence="1">The sequence shown here is derived from an EMBL/GenBank/DDBJ whole genome shotgun (WGS) entry which is preliminary data.</text>
</comment>
<organism evidence="1">
    <name type="scientific">Lyngbya confervoides BDU141951</name>
    <dbReference type="NCBI Taxonomy" id="1574623"/>
    <lineage>
        <taxon>Bacteria</taxon>
        <taxon>Bacillati</taxon>
        <taxon>Cyanobacteriota</taxon>
        <taxon>Cyanophyceae</taxon>
        <taxon>Oscillatoriophycideae</taxon>
        <taxon>Oscillatoriales</taxon>
        <taxon>Microcoleaceae</taxon>
        <taxon>Lyngbya</taxon>
    </lineage>
</organism>
<protein>
    <submittedName>
        <fullName evidence="1">Uncharacterized protein</fullName>
    </submittedName>
</protein>
<proteinExistence type="predicted"/>
<accession>A0A0C1YFA2</accession>
<sequence>METINCAEACKNGCILGDKCPNLEYKEQASKFIEETSLDQMLAMADEAVRRKMMERASQPPKWVVPED</sequence>
<reference evidence="1" key="1">
    <citation type="submission" date="2014-11" db="EMBL/GenBank/DDBJ databases">
        <authorList>
            <person name="Malar M.C."/>
            <person name="Sen D."/>
            <person name="Tripathy S."/>
        </authorList>
    </citation>
    <scope>NUCLEOTIDE SEQUENCE</scope>
    <source>
        <strain evidence="1">BDU141951</strain>
    </source>
</reference>
<name>A0A0C1YFA2_9CYAN</name>
<evidence type="ECO:0000313" key="1">
    <source>
        <dbReference type="EMBL" id="NEV67282.1"/>
    </source>
</evidence>
<dbReference type="EMBL" id="JTHE02000003">
    <property type="protein sequence ID" value="NEV67282.1"/>
    <property type="molecule type" value="Genomic_DNA"/>
</dbReference>
<reference evidence="1" key="2">
    <citation type="journal article" date="2015" name="Genome Announc.">
        <title>Draft Genome Sequence of Filamentous Marine Cyanobacterium Lyngbya confervoides Strain BDU141951.</title>
        <authorList>
            <person name="Chandrababunaidu M.M."/>
            <person name="Sen D."/>
            <person name="Tripathy S."/>
        </authorList>
    </citation>
    <scope>NUCLEOTIDE SEQUENCE</scope>
    <source>
        <strain evidence="1">BDU141951</strain>
    </source>
</reference>
<reference evidence="1" key="3">
    <citation type="submission" date="2020-02" db="EMBL/GenBank/DDBJ databases">
        <authorList>
            <person name="Sarangi A.N."/>
            <person name="Ghosh S."/>
            <person name="Mukherjee M."/>
            <person name="Tripathy S."/>
        </authorList>
    </citation>
    <scope>NUCLEOTIDE SEQUENCE</scope>
    <source>
        <strain evidence="1">BDU141951</strain>
    </source>
</reference>